<dbReference type="PROSITE" id="PS00107">
    <property type="entry name" value="PROTEIN_KINASE_ATP"/>
    <property type="match status" value="1"/>
</dbReference>
<sequence>MSNFTDVLPTCSAETHSCQCQCEDACIKDDDGTVATTLNILTWELNCLRLERRTAEFEAMSGIRVNIQCVTAPLTRDEFHAEILSEAKTQTGLHDGYTLGPHLYGDLDLLEGLHDLTPLIREGAIGSMGGFDLNWNDIFLFARENGAVYDRKIVGMPIDGDVHSLYYRRDLFDKYNKTPPATWEEYTELAKFFHGKVEPLPGNATQQVEITGSCVGKLERTEFWVFLVLSSMTQNAGTRSGNLFDPVTMEPLLGEAFVKTLQFMEEQFAYGAETEYTGSFKDINLDKMNEGRCAMTYMWGDSFTEGAKAPPTSYIAGYLGTAPTPGSKVYLDRETQMLKDCTDTTCSCNNAVYKGHETDTDCINSAPYAAFTGWAGACSNYTTPDKKRACAEFFGYISSPATSVDDTIPNVTVGAPFIIVDPFRNSHTRLVDWTDRGLPEEMTKEYIDTIKNQLNDPNVALDMRIPGSADFQAAMNAVFRDHLGKVEAKRLQGLVGDDLLLTDYDRWEAELEVRNRWKKIINLYDRTHSPPLLEVYQRNLGVYSEDAASGSSIGAGPIVAIVVAILAVIVGAVFFVVREKQRKNDQVWKIEKDEIKFEDPPQIVGRGRFGVVLLAEYRGSEVAVKRVAHVKENQVNQTGTMSSPDFEKWFQVDEESAIPATEHKKEDSMGTRSGGTERTKEITRSITRVSGGTSQGNKAMTSRQIRKDFKNEMRLISSLRHQCITTAVGAYMNSSGDPMLVMEYMQHGSLYDILHNNTMVLEGPMLLQMVGDIAQGVRFLHACKPPVIHCDLKAANILVDNRFRAKVADFGLSSRAGAGAIGTPFWMAPEILQGGSNTEESDVYAFGIVLFEAFARKEPYDGEDPVEVLKLVCDKSVNKRPPAPKDSPPHITSVMSDCLVADPAERPSFEELDKRIKRIDAKKMFLARQSRVHMNSVPTTSISLDDIFPAHIAKKLKNNEPIEPEHHDIVTIFFSDIVGFTDISGQLEPRKVAKMLGRLYNKLDKVAEKHEVFKVETIGDAYMAVTNLVKDQPDDHVKRIAEFAADALEAANDTLIDEDNPEKGVLSLRVGLHCGPVVSDVVGSLNPRYCLFGDTVNTASRMESNSEPGRINCSSATAKLLQVQKPGVSVTSRGMINVKGKGMMHTYWVNRD</sequence>
<dbReference type="Gene3D" id="3.40.190.10">
    <property type="entry name" value="Periplasmic binding protein-like II"/>
    <property type="match status" value="2"/>
</dbReference>
<dbReference type="InterPro" id="IPR018297">
    <property type="entry name" value="A/G_cyclase_CS"/>
</dbReference>
<name>A0A9N8DSS3_9STRA</name>
<evidence type="ECO:0000256" key="12">
    <source>
        <dbReference type="RuleBase" id="RU000405"/>
    </source>
</evidence>
<dbReference type="SUPFAM" id="SSF53850">
    <property type="entry name" value="Periplasmic binding protein-like II"/>
    <property type="match status" value="1"/>
</dbReference>
<keyword evidence="9 12" id="KW-0456">Lyase</keyword>
<dbReference type="GO" id="GO:0004383">
    <property type="term" value="F:guanylate cyclase activity"/>
    <property type="evidence" value="ECO:0007669"/>
    <property type="project" value="UniProtKB-EC"/>
</dbReference>
<keyword evidence="8 14" id="KW-0472">Membrane</keyword>
<dbReference type="GO" id="GO:0004674">
    <property type="term" value="F:protein serine/threonine kinase activity"/>
    <property type="evidence" value="ECO:0007669"/>
    <property type="project" value="UniProtKB-KW"/>
</dbReference>
<keyword evidence="7 14" id="KW-1133">Transmembrane helix</keyword>
<dbReference type="InterPro" id="IPR011009">
    <property type="entry name" value="Kinase-like_dom_sf"/>
</dbReference>
<dbReference type="Gene3D" id="3.30.200.20">
    <property type="entry name" value="Phosphorylase Kinase, domain 1"/>
    <property type="match status" value="1"/>
</dbReference>
<dbReference type="PANTHER" id="PTHR11920">
    <property type="entry name" value="GUANYLYL CYCLASE"/>
    <property type="match status" value="1"/>
</dbReference>
<dbReference type="Gene3D" id="3.30.70.1230">
    <property type="entry name" value="Nucleotide cyclase"/>
    <property type="match status" value="1"/>
</dbReference>
<evidence type="ECO:0000256" key="10">
    <source>
        <dbReference type="ARBA" id="ARBA00023293"/>
    </source>
</evidence>
<dbReference type="CDD" id="cd13999">
    <property type="entry name" value="STKc_MAP3K-like"/>
    <property type="match status" value="1"/>
</dbReference>
<dbReference type="InterPro" id="IPR050401">
    <property type="entry name" value="Cyclic_nucleotide_synthase"/>
</dbReference>
<evidence type="ECO:0000256" key="4">
    <source>
        <dbReference type="ARBA" id="ARBA00022692"/>
    </source>
</evidence>
<gene>
    <name evidence="17" type="ORF">SEMRO_262_G102070.1</name>
</gene>
<dbReference type="GO" id="GO:0004016">
    <property type="term" value="F:adenylate cyclase activity"/>
    <property type="evidence" value="ECO:0007669"/>
    <property type="project" value="TreeGrafter"/>
</dbReference>
<dbReference type="InterPro" id="IPR008271">
    <property type="entry name" value="Ser/Thr_kinase_AS"/>
</dbReference>
<feature type="domain" description="Protein kinase" evidence="15">
    <location>
        <begin position="598"/>
        <end position="926"/>
    </location>
</feature>
<dbReference type="GO" id="GO:0005524">
    <property type="term" value="F:ATP binding"/>
    <property type="evidence" value="ECO:0007669"/>
    <property type="project" value="UniProtKB-UniRule"/>
</dbReference>
<evidence type="ECO:0000256" key="11">
    <source>
        <dbReference type="PROSITE-ProRule" id="PRU10141"/>
    </source>
</evidence>
<evidence type="ECO:0000256" key="9">
    <source>
        <dbReference type="ARBA" id="ARBA00023239"/>
    </source>
</evidence>
<dbReference type="PROSITE" id="PS00108">
    <property type="entry name" value="PROTEIN_KINASE_ST"/>
    <property type="match status" value="1"/>
</dbReference>
<dbReference type="InterPro" id="IPR001054">
    <property type="entry name" value="A/G_cyclase"/>
</dbReference>
<keyword evidence="3" id="KW-0723">Serine/threonine-protein kinase</keyword>
<dbReference type="FunFam" id="3.30.70.1230:FF:000030">
    <property type="entry name" value="Si:ch211-215j19.12"/>
    <property type="match status" value="1"/>
</dbReference>
<dbReference type="Proteomes" id="UP001153069">
    <property type="component" value="Unassembled WGS sequence"/>
</dbReference>
<dbReference type="SUPFAM" id="SSF55073">
    <property type="entry name" value="Nucleotide cyclase"/>
    <property type="match status" value="1"/>
</dbReference>
<evidence type="ECO:0000259" key="16">
    <source>
        <dbReference type="PROSITE" id="PS50125"/>
    </source>
</evidence>
<dbReference type="OrthoDB" id="43601at2759"/>
<evidence type="ECO:0000256" key="13">
    <source>
        <dbReference type="RuleBase" id="RU003431"/>
    </source>
</evidence>
<dbReference type="InterPro" id="IPR001245">
    <property type="entry name" value="Ser-Thr/Tyr_kinase_cat_dom"/>
</dbReference>
<keyword evidence="17" id="KW-0808">Transferase</keyword>
<dbReference type="GO" id="GO:0035556">
    <property type="term" value="P:intracellular signal transduction"/>
    <property type="evidence" value="ECO:0007669"/>
    <property type="project" value="InterPro"/>
</dbReference>
<dbReference type="PROSITE" id="PS50011">
    <property type="entry name" value="PROTEIN_KINASE_DOM"/>
    <property type="match status" value="1"/>
</dbReference>
<evidence type="ECO:0000256" key="14">
    <source>
        <dbReference type="SAM" id="Phobius"/>
    </source>
</evidence>
<evidence type="ECO:0000259" key="15">
    <source>
        <dbReference type="PROSITE" id="PS50011"/>
    </source>
</evidence>
<dbReference type="SMART" id="SM00220">
    <property type="entry name" value="S_TKc"/>
    <property type="match status" value="1"/>
</dbReference>
<keyword evidence="6 11" id="KW-0067">ATP-binding</keyword>
<dbReference type="PROSITE" id="PS00452">
    <property type="entry name" value="GUANYLATE_CYCLASE_1"/>
    <property type="match status" value="1"/>
</dbReference>
<evidence type="ECO:0000313" key="18">
    <source>
        <dbReference type="Proteomes" id="UP001153069"/>
    </source>
</evidence>
<feature type="transmembrane region" description="Helical" evidence="14">
    <location>
        <begin position="558"/>
        <end position="577"/>
    </location>
</feature>
<dbReference type="AlphaFoldDB" id="A0A9N8DSS3"/>
<dbReference type="Gene3D" id="1.10.510.10">
    <property type="entry name" value="Transferase(Phosphotransferase) domain 1"/>
    <property type="match status" value="1"/>
</dbReference>
<dbReference type="Pfam" id="PF00211">
    <property type="entry name" value="Guanylate_cyc"/>
    <property type="match status" value="1"/>
</dbReference>
<comment type="caution">
    <text evidence="17">The sequence shown here is derived from an EMBL/GenBank/DDBJ whole genome shotgun (WGS) entry which is preliminary data.</text>
</comment>
<evidence type="ECO:0000256" key="8">
    <source>
        <dbReference type="ARBA" id="ARBA00023136"/>
    </source>
</evidence>
<dbReference type="PANTHER" id="PTHR11920:SF335">
    <property type="entry name" value="GUANYLATE CYCLASE"/>
    <property type="match status" value="1"/>
</dbReference>
<dbReference type="GO" id="GO:0007168">
    <property type="term" value="P:receptor guanylyl cyclase signaling pathway"/>
    <property type="evidence" value="ECO:0007669"/>
    <property type="project" value="TreeGrafter"/>
</dbReference>
<evidence type="ECO:0000256" key="6">
    <source>
        <dbReference type="ARBA" id="ARBA00022840"/>
    </source>
</evidence>
<dbReference type="Pfam" id="PF07714">
    <property type="entry name" value="PK_Tyr_Ser-Thr"/>
    <property type="match status" value="1"/>
</dbReference>
<feature type="binding site" evidence="11">
    <location>
        <position position="625"/>
    </location>
    <ligand>
        <name>ATP</name>
        <dbReference type="ChEBI" id="CHEBI:30616"/>
    </ligand>
</feature>
<evidence type="ECO:0000256" key="3">
    <source>
        <dbReference type="ARBA" id="ARBA00022527"/>
    </source>
</evidence>
<comment type="subcellular location">
    <subcellularLocation>
        <location evidence="1">Membrane</location>
        <topology evidence="1">Single-pass membrane protein</topology>
    </subcellularLocation>
</comment>
<dbReference type="SUPFAM" id="SSF56112">
    <property type="entry name" value="Protein kinase-like (PK-like)"/>
    <property type="match status" value="1"/>
</dbReference>
<dbReference type="GO" id="GO:0005886">
    <property type="term" value="C:plasma membrane"/>
    <property type="evidence" value="ECO:0007669"/>
    <property type="project" value="TreeGrafter"/>
</dbReference>
<dbReference type="GO" id="GO:0001653">
    <property type="term" value="F:peptide receptor activity"/>
    <property type="evidence" value="ECO:0007669"/>
    <property type="project" value="TreeGrafter"/>
</dbReference>
<keyword evidence="17" id="KW-0418">Kinase</keyword>
<dbReference type="InterPro" id="IPR000719">
    <property type="entry name" value="Prot_kinase_dom"/>
</dbReference>
<dbReference type="Pfam" id="PF13416">
    <property type="entry name" value="SBP_bac_8"/>
    <property type="match status" value="1"/>
</dbReference>
<feature type="domain" description="Guanylate cyclase" evidence="16">
    <location>
        <begin position="971"/>
        <end position="1103"/>
    </location>
</feature>
<evidence type="ECO:0000256" key="2">
    <source>
        <dbReference type="ARBA" id="ARBA00012202"/>
    </source>
</evidence>
<dbReference type="SMART" id="SM00044">
    <property type="entry name" value="CYCc"/>
    <property type="match status" value="1"/>
</dbReference>
<dbReference type="InterPro" id="IPR029787">
    <property type="entry name" value="Nucleotide_cyclase"/>
</dbReference>
<keyword evidence="4 14" id="KW-0812">Transmembrane</keyword>
<dbReference type="PROSITE" id="PS50125">
    <property type="entry name" value="GUANYLATE_CYCLASE_2"/>
    <property type="match status" value="1"/>
</dbReference>
<dbReference type="EMBL" id="CAICTM010000261">
    <property type="protein sequence ID" value="CAB9506309.1"/>
    <property type="molecule type" value="Genomic_DNA"/>
</dbReference>
<proteinExistence type="inferred from homology"/>
<evidence type="ECO:0000256" key="1">
    <source>
        <dbReference type="ARBA" id="ARBA00004167"/>
    </source>
</evidence>
<dbReference type="InterPro" id="IPR017441">
    <property type="entry name" value="Protein_kinase_ATP_BS"/>
</dbReference>
<keyword evidence="18" id="KW-1185">Reference proteome</keyword>
<accession>A0A9N8DSS3</accession>
<comment type="catalytic activity">
    <reaction evidence="13">
        <text>GTP = 3',5'-cyclic GMP + diphosphate</text>
        <dbReference type="Rhea" id="RHEA:13665"/>
        <dbReference type="ChEBI" id="CHEBI:33019"/>
        <dbReference type="ChEBI" id="CHEBI:37565"/>
        <dbReference type="ChEBI" id="CHEBI:57746"/>
        <dbReference type="EC" id="4.6.1.2"/>
    </reaction>
</comment>
<evidence type="ECO:0000256" key="5">
    <source>
        <dbReference type="ARBA" id="ARBA00022741"/>
    </source>
</evidence>
<comment type="similarity">
    <text evidence="12">Belongs to the adenylyl cyclase class-4/guanylyl cyclase family.</text>
</comment>
<organism evidence="17 18">
    <name type="scientific">Seminavis robusta</name>
    <dbReference type="NCBI Taxonomy" id="568900"/>
    <lineage>
        <taxon>Eukaryota</taxon>
        <taxon>Sar</taxon>
        <taxon>Stramenopiles</taxon>
        <taxon>Ochrophyta</taxon>
        <taxon>Bacillariophyta</taxon>
        <taxon>Bacillariophyceae</taxon>
        <taxon>Bacillariophycidae</taxon>
        <taxon>Naviculales</taxon>
        <taxon>Naviculaceae</taxon>
        <taxon>Seminavis</taxon>
    </lineage>
</organism>
<dbReference type="InterPro" id="IPR006059">
    <property type="entry name" value="SBP"/>
</dbReference>
<evidence type="ECO:0000313" key="17">
    <source>
        <dbReference type="EMBL" id="CAB9506309.1"/>
    </source>
</evidence>
<evidence type="ECO:0000256" key="7">
    <source>
        <dbReference type="ARBA" id="ARBA00022989"/>
    </source>
</evidence>
<keyword evidence="10 13" id="KW-0141">cGMP biosynthesis</keyword>
<keyword evidence="5 11" id="KW-0547">Nucleotide-binding</keyword>
<reference evidence="17" key="1">
    <citation type="submission" date="2020-06" db="EMBL/GenBank/DDBJ databases">
        <authorList>
            <consortium name="Plant Systems Biology data submission"/>
        </authorList>
    </citation>
    <scope>NUCLEOTIDE SEQUENCE</scope>
    <source>
        <strain evidence="17">D6</strain>
    </source>
</reference>
<dbReference type="CDD" id="cd07302">
    <property type="entry name" value="CHD"/>
    <property type="match status" value="1"/>
</dbReference>
<protein>
    <recommendedName>
        <fullName evidence="2 13">Guanylate cyclase</fullName>
        <ecNumber evidence="2 13">4.6.1.2</ecNumber>
    </recommendedName>
</protein>
<dbReference type="EC" id="4.6.1.2" evidence="2 13"/>